<name>S4PNZ0_9NEOP</name>
<evidence type="ECO:0000256" key="1">
    <source>
        <dbReference type="SAM" id="MobiDB-lite"/>
    </source>
</evidence>
<evidence type="ECO:0000313" key="2">
    <source>
        <dbReference type="EMBL" id="JAA92013.1"/>
    </source>
</evidence>
<reference evidence="2" key="2">
    <citation type="submission" date="2013-05" db="EMBL/GenBank/DDBJ databases">
        <authorList>
            <person name="Carter J.-M."/>
            <person name="Baker S.C."/>
            <person name="Pink R."/>
            <person name="Carter D.R.F."/>
            <person name="Collins A."/>
            <person name="Tomlin J."/>
            <person name="Gibbs M."/>
            <person name="Breuker C.J."/>
        </authorList>
    </citation>
    <scope>NUCLEOTIDE SEQUENCE</scope>
    <source>
        <tissue evidence="2">Ovary</tissue>
    </source>
</reference>
<proteinExistence type="predicted"/>
<reference evidence="2" key="1">
    <citation type="journal article" date="2013" name="BMC Genomics">
        <title>Unscrambling butterfly oogenesis.</title>
        <authorList>
            <person name="Carter J.M."/>
            <person name="Baker S.C."/>
            <person name="Pink R."/>
            <person name="Carter D.R."/>
            <person name="Collins A."/>
            <person name="Tomlin J."/>
            <person name="Gibbs M."/>
            <person name="Breuker C.J."/>
        </authorList>
    </citation>
    <scope>NUCLEOTIDE SEQUENCE</scope>
    <source>
        <tissue evidence="2">Ovary</tissue>
    </source>
</reference>
<dbReference type="AlphaFoldDB" id="S4PNZ0"/>
<feature type="region of interest" description="Disordered" evidence="1">
    <location>
        <begin position="1"/>
        <end position="36"/>
    </location>
</feature>
<dbReference type="EMBL" id="GAIX01000547">
    <property type="protein sequence ID" value="JAA92013.1"/>
    <property type="molecule type" value="Transcribed_RNA"/>
</dbReference>
<protein>
    <submittedName>
        <fullName evidence="2">Uncharacterized protein</fullName>
    </submittedName>
</protein>
<organism evidence="2">
    <name type="scientific">Pararge aegeria</name>
    <name type="common">speckled wood butterfly</name>
    <dbReference type="NCBI Taxonomy" id="116150"/>
    <lineage>
        <taxon>Eukaryota</taxon>
        <taxon>Metazoa</taxon>
        <taxon>Ecdysozoa</taxon>
        <taxon>Arthropoda</taxon>
        <taxon>Hexapoda</taxon>
        <taxon>Insecta</taxon>
        <taxon>Pterygota</taxon>
        <taxon>Neoptera</taxon>
        <taxon>Endopterygota</taxon>
        <taxon>Lepidoptera</taxon>
        <taxon>Glossata</taxon>
        <taxon>Ditrysia</taxon>
        <taxon>Papilionoidea</taxon>
        <taxon>Nymphalidae</taxon>
        <taxon>Satyrinae</taxon>
        <taxon>Satyrini</taxon>
        <taxon>Parargina</taxon>
        <taxon>Pararge</taxon>
    </lineage>
</organism>
<feature type="compositionally biased region" description="Low complexity" evidence="1">
    <location>
        <begin position="10"/>
        <end position="20"/>
    </location>
</feature>
<accession>S4PNZ0</accession>
<sequence>MPWRRPRPPATARQRGAPPSYLLPPPASGRMTPEGCSVGIRHEGRYVTNGHRILNYDNHKLFILLTEYVKI</sequence>